<name>A0AAD8BXN4_BIOPF</name>
<keyword evidence="3" id="KW-1185">Reference proteome</keyword>
<keyword evidence="1" id="KW-0175">Coiled coil</keyword>
<reference evidence="2" key="1">
    <citation type="journal article" date="2023" name="PLoS Negl. Trop. Dis.">
        <title>A genome sequence for Biomphalaria pfeifferi, the major vector snail for the human-infecting parasite Schistosoma mansoni.</title>
        <authorList>
            <person name="Bu L."/>
            <person name="Lu L."/>
            <person name="Laidemitt M.R."/>
            <person name="Zhang S.M."/>
            <person name="Mutuku M."/>
            <person name="Mkoji G."/>
            <person name="Steinauer M."/>
            <person name="Loker E.S."/>
        </authorList>
    </citation>
    <scope>NUCLEOTIDE SEQUENCE</scope>
    <source>
        <strain evidence="2">KasaAsao</strain>
    </source>
</reference>
<protein>
    <submittedName>
        <fullName evidence="2">Uncharacterized protein</fullName>
    </submittedName>
</protein>
<comment type="caution">
    <text evidence="2">The sequence shown here is derived from an EMBL/GenBank/DDBJ whole genome shotgun (WGS) entry which is preliminary data.</text>
</comment>
<accession>A0AAD8BXN4</accession>
<feature type="coiled-coil region" evidence="1">
    <location>
        <begin position="41"/>
        <end position="68"/>
    </location>
</feature>
<organism evidence="2 3">
    <name type="scientific">Biomphalaria pfeifferi</name>
    <name type="common">Bloodfluke planorb</name>
    <name type="synonym">Freshwater snail</name>
    <dbReference type="NCBI Taxonomy" id="112525"/>
    <lineage>
        <taxon>Eukaryota</taxon>
        <taxon>Metazoa</taxon>
        <taxon>Spiralia</taxon>
        <taxon>Lophotrochozoa</taxon>
        <taxon>Mollusca</taxon>
        <taxon>Gastropoda</taxon>
        <taxon>Heterobranchia</taxon>
        <taxon>Euthyneura</taxon>
        <taxon>Panpulmonata</taxon>
        <taxon>Hygrophila</taxon>
        <taxon>Lymnaeoidea</taxon>
        <taxon>Planorbidae</taxon>
        <taxon>Biomphalaria</taxon>
    </lineage>
</organism>
<dbReference type="Proteomes" id="UP001233172">
    <property type="component" value="Unassembled WGS sequence"/>
</dbReference>
<evidence type="ECO:0000313" key="2">
    <source>
        <dbReference type="EMBL" id="KAK0062048.1"/>
    </source>
</evidence>
<evidence type="ECO:0000256" key="1">
    <source>
        <dbReference type="SAM" id="Coils"/>
    </source>
</evidence>
<reference evidence="2" key="2">
    <citation type="submission" date="2023-04" db="EMBL/GenBank/DDBJ databases">
        <authorList>
            <person name="Bu L."/>
            <person name="Lu L."/>
            <person name="Laidemitt M.R."/>
            <person name="Zhang S.M."/>
            <person name="Mutuku M."/>
            <person name="Mkoji G."/>
            <person name="Steinauer M."/>
            <person name="Loker E.S."/>
        </authorList>
    </citation>
    <scope>NUCLEOTIDE SEQUENCE</scope>
    <source>
        <strain evidence="2">KasaAsao</strain>
        <tissue evidence="2">Whole Snail</tissue>
    </source>
</reference>
<gene>
    <name evidence="2" type="ORF">Bpfe_008541</name>
</gene>
<dbReference type="EMBL" id="JASAOG010000027">
    <property type="protein sequence ID" value="KAK0062048.1"/>
    <property type="molecule type" value="Genomic_DNA"/>
</dbReference>
<dbReference type="AlphaFoldDB" id="A0AAD8BXN4"/>
<sequence>MGIDSLYQSPLNVTVKNATFQDLLEFSLKLAALLEEEGSLIASLDSKLKRQNRQMVKLGNEMTAAKAEINRLRPTVQEGTVQCTKSNTFKHTTGPAEV</sequence>
<proteinExistence type="predicted"/>
<evidence type="ECO:0000313" key="3">
    <source>
        <dbReference type="Proteomes" id="UP001233172"/>
    </source>
</evidence>